<evidence type="ECO:0000313" key="1">
    <source>
        <dbReference type="EMBL" id="RDY28652.1"/>
    </source>
</evidence>
<evidence type="ECO:0000313" key="2">
    <source>
        <dbReference type="Proteomes" id="UP000216411"/>
    </source>
</evidence>
<organism evidence="1 2">
    <name type="scientific">Lachnotalea glycerini</name>
    <dbReference type="NCBI Taxonomy" id="1763509"/>
    <lineage>
        <taxon>Bacteria</taxon>
        <taxon>Bacillati</taxon>
        <taxon>Bacillota</taxon>
        <taxon>Clostridia</taxon>
        <taxon>Lachnospirales</taxon>
        <taxon>Lachnospiraceae</taxon>
        <taxon>Lachnotalea</taxon>
    </lineage>
</organism>
<gene>
    <name evidence="1" type="ORF">CG710_019280</name>
</gene>
<dbReference type="EMBL" id="NOKA02000079">
    <property type="protein sequence ID" value="RDY28652.1"/>
    <property type="molecule type" value="Genomic_DNA"/>
</dbReference>
<dbReference type="Proteomes" id="UP000216411">
    <property type="component" value="Unassembled WGS sequence"/>
</dbReference>
<evidence type="ECO:0008006" key="3">
    <source>
        <dbReference type="Google" id="ProtNLM"/>
    </source>
</evidence>
<protein>
    <recommendedName>
        <fullName evidence="3">ATP-binding sugar transporter Gifsy-2</fullName>
    </recommendedName>
</protein>
<comment type="caution">
    <text evidence="1">The sequence shown here is derived from an EMBL/GenBank/DDBJ whole genome shotgun (WGS) entry which is preliminary data.</text>
</comment>
<keyword evidence="2" id="KW-1185">Reference proteome</keyword>
<dbReference type="RefSeq" id="WP_094375913.1">
    <property type="nucleotide sequence ID" value="NZ_NOKA02000079.1"/>
</dbReference>
<sequence>MSFKDIIKNDIQSIFFNPDEFGEEHVVDGKRMMIIIDNNEQIKREKRYHSMGEGLYLKQVLFYVSEAIFGELPKIGRQLILDEKSYIITDAINEDGIFSISLEAVNS</sequence>
<dbReference type="AlphaFoldDB" id="A0A371J7A3"/>
<reference evidence="1 2" key="1">
    <citation type="journal article" date="2017" name="Genome Announc.">
        <title>Draft Genome Sequence of a Sporulating and Motile Strain of Lachnotalea glycerini Isolated from Water in Quebec City, Canada.</title>
        <authorList>
            <person name="Maheux A.F."/>
            <person name="Boudreau D.K."/>
            <person name="Berube E."/>
            <person name="Boissinot M."/>
            <person name="Raymond F."/>
            <person name="Brodeur S."/>
            <person name="Corbeil J."/>
            <person name="Isabel S."/>
            <person name="Omar R.F."/>
            <person name="Bergeron M.G."/>
        </authorList>
    </citation>
    <scope>NUCLEOTIDE SEQUENCE [LARGE SCALE GENOMIC DNA]</scope>
    <source>
        <strain evidence="1 2">CCRI-19302</strain>
    </source>
</reference>
<proteinExistence type="predicted"/>
<accession>A0A371J7A3</accession>
<name>A0A371J7A3_9FIRM</name>
<dbReference type="OrthoDB" id="9802430at2"/>